<evidence type="ECO:0000256" key="7">
    <source>
        <dbReference type="ARBA" id="ARBA00024910"/>
    </source>
</evidence>
<dbReference type="InterPro" id="IPR053712">
    <property type="entry name" value="Bac_CellDiv_Activator"/>
</dbReference>
<organism evidence="11 12">
    <name type="scientific">Anaerocolumna sedimenticola</name>
    <dbReference type="NCBI Taxonomy" id="2696063"/>
    <lineage>
        <taxon>Bacteria</taxon>
        <taxon>Bacillati</taxon>
        <taxon>Bacillota</taxon>
        <taxon>Clostridia</taxon>
        <taxon>Lachnospirales</taxon>
        <taxon>Lachnospiraceae</taxon>
        <taxon>Anaerocolumna</taxon>
    </lineage>
</organism>
<dbReference type="GO" id="GO:0043093">
    <property type="term" value="P:FtsZ-dependent cytokinesis"/>
    <property type="evidence" value="ECO:0007669"/>
    <property type="project" value="TreeGrafter"/>
</dbReference>
<dbReference type="GO" id="GO:0032153">
    <property type="term" value="C:cell division site"/>
    <property type="evidence" value="ECO:0007669"/>
    <property type="project" value="TreeGrafter"/>
</dbReference>
<comment type="subunit">
    <text evidence="8">Homodimer. Interacts with FtsZ.</text>
</comment>
<dbReference type="Pfam" id="PF05164">
    <property type="entry name" value="ZapA"/>
    <property type="match status" value="1"/>
</dbReference>
<keyword evidence="10" id="KW-0175">Coiled coil</keyword>
<evidence type="ECO:0000256" key="1">
    <source>
        <dbReference type="ARBA" id="ARBA00004496"/>
    </source>
</evidence>
<gene>
    <name evidence="11" type="primary">zapA</name>
    <name evidence="11" type="ORF">Ana3638_18260</name>
</gene>
<keyword evidence="12" id="KW-1185">Reference proteome</keyword>
<dbReference type="SUPFAM" id="SSF102829">
    <property type="entry name" value="Cell division protein ZapA-like"/>
    <property type="match status" value="1"/>
</dbReference>
<evidence type="ECO:0000256" key="2">
    <source>
        <dbReference type="ARBA" id="ARBA00015195"/>
    </source>
</evidence>
<dbReference type="PANTHER" id="PTHR34981">
    <property type="entry name" value="CELL DIVISION PROTEIN ZAPA"/>
    <property type="match status" value="1"/>
</dbReference>
<accession>A0A6P1TRW0</accession>
<evidence type="ECO:0000256" key="6">
    <source>
        <dbReference type="ARBA" id="ARBA00023306"/>
    </source>
</evidence>
<evidence type="ECO:0000256" key="10">
    <source>
        <dbReference type="SAM" id="Coils"/>
    </source>
</evidence>
<evidence type="ECO:0000256" key="3">
    <source>
        <dbReference type="ARBA" id="ARBA00022490"/>
    </source>
</evidence>
<evidence type="ECO:0000256" key="8">
    <source>
        <dbReference type="ARBA" id="ARBA00026068"/>
    </source>
</evidence>
<evidence type="ECO:0000313" key="11">
    <source>
        <dbReference type="EMBL" id="QHQ62486.1"/>
    </source>
</evidence>
<dbReference type="EMBL" id="CP048000">
    <property type="protein sequence ID" value="QHQ62486.1"/>
    <property type="molecule type" value="Genomic_DNA"/>
</dbReference>
<dbReference type="AlphaFoldDB" id="A0A6P1TRW0"/>
<dbReference type="Gene3D" id="6.10.250.790">
    <property type="match status" value="1"/>
</dbReference>
<evidence type="ECO:0000256" key="9">
    <source>
        <dbReference type="ARBA" id="ARBA00033158"/>
    </source>
</evidence>
<dbReference type="InterPro" id="IPR036192">
    <property type="entry name" value="Cell_div_ZapA-like_sf"/>
</dbReference>
<dbReference type="Proteomes" id="UP000464314">
    <property type="component" value="Chromosome"/>
</dbReference>
<evidence type="ECO:0000313" key="12">
    <source>
        <dbReference type="Proteomes" id="UP000464314"/>
    </source>
</evidence>
<evidence type="ECO:0000256" key="5">
    <source>
        <dbReference type="ARBA" id="ARBA00023210"/>
    </source>
</evidence>
<dbReference type="RefSeq" id="WP_161839309.1">
    <property type="nucleotide sequence ID" value="NZ_CP048000.1"/>
</dbReference>
<dbReference type="GO" id="GO:0030428">
    <property type="term" value="C:cell septum"/>
    <property type="evidence" value="ECO:0007669"/>
    <property type="project" value="TreeGrafter"/>
</dbReference>
<protein>
    <recommendedName>
        <fullName evidence="2">Cell division protein ZapA</fullName>
    </recommendedName>
    <alternativeName>
        <fullName evidence="9">Z ring-associated protein ZapA</fullName>
    </alternativeName>
</protein>
<reference evidence="11 12" key="1">
    <citation type="submission" date="2020-01" db="EMBL/GenBank/DDBJ databases">
        <title>Genome analysis of Anaerocolumna sp. CBA3638.</title>
        <authorList>
            <person name="Kim J."/>
            <person name="Roh S.W."/>
        </authorList>
    </citation>
    <scope>NUCLEOTIDE SEQUENCE [LARGE SCALE GENOMIC DNA]</scope>
    <source>
        <strain evidence="11 12">CBA3638</strain>
    </source>
</reference>
<comment type="function">
    <text evidence="7">Activator of cell division through the inhibition of FtsZ GTPase activity, therefore promoting FtsZ assembly into bundles of protofilaments necessary for the formation of the division Z ring. It is recruited early at mid-cell but it is not essential for cell division.</text>
</comment>
<dbReference type="GO" id="GO:0005829">
    <property type="term" value="C:cytosol"/>
    <property type="evidence" value="ECO:0007669"/>
    <property type="project" value="TreeGrafter"/>
</dbReference>
<dbReference type="PANTHER" id="PTHR34981:SF1">
    <property type="entry name" value="CELL DIVISION PROTEIN ZAPA"/>
    <property type="match status" value="1"/>
</dbReference>
<dbReference type="GO" id="GO:0000917">
    <property type="term" value="P:division septum assembly"/>
    <property type="evidence" value="ECO:0007669"/>
    <property type="project" value="UniProtKB-KW"/>
</dbReference>
<keyword evidence="4 11" id="KW-0132">Cell division</keyword>
<proteinExistence type="predicted"/>
<keyword evidence="3" id="KW-0963">Cytoplasm</keyword>
<name>A0A6P1TRW0_9FIRM</name>
<dbReference type="KEGG" id="anr:Ana3638_18260"/>
<sequence length="135" mass="15999">MNKMNNIEVIINNKRYTLLGYESEEYLQKVASYINNKHMEFKKQDFFKSLDSEMKSVLMEINIADDYFKTRNQIKEIENDNESKSNEIFELKHELISAQTRLDAATKEIAALKQELNEAQKNIIRLETELMDKNK</sequence>
<evidence type="ECO:0000256" key="4">
    <source>
        <dbReference type="ARBA" id="ARBA00022618"/>
    </source>
</evidence>
<keyword evidence="5" id="KW-0717">Septation</keyword>
<comment type="subcellular location">
    <subcellularLocation>
        <location evidence="1">Cytoplasm</location>
    </subcellularLocation>
</comment>
<keyword evidence="6" id="KW-0131">Cell cycle</keyword>
<dbReference type="GO" id="GO:0000921">
    <property type="term" value="P:septin ring assembly"/>
    <property type="evidence" value="ECO:0007669"/>
    <property type="project" value="TreeGrafter"/>
</dbReference>
<dbReference type="InterPro" id="IPR007838">
    <property type="entry name" value="Cell_div_ZapA-like"/>
</dbReference>
<feature type="coiled-coil region" evidence="10">
    <location>
        <begin position="67"/>
        <end position="129"/>
    </location>
</feature>